<dbReference type="EMBL" id="BMJA01000001">
    <property type="protein sequence ID" value="GGA16400.1"/>
    <property type="molecule type" value="Genomic_DNA"/>
</dbReference>
<evidence type="ECO:0000313" key="3">
    <source>
        <dbReference type="Proteomes" id="UP000620046"/>
    </source>
</evidence>
<organism evidence="2 3">
    <name type="scientific">Dyella nitratireducens</name>
    <dbReference type="NCBI Taxonomy" id="1849580"/>
    <lineage>
        <taxon>Bacteria</taxon>
        <taxon>Pseudomonadati</taxon>
        <taxon>Pseudomonadota</taxon>
        <taxon>Gammaproteobacteria</taxon>
        <taxon>Lysobacterales</taxon>
        <taxon>Rhodanobacteraceae</taxon>
        <taxon>Dyella</taxon>
    </lineage>
</organism>
<proteinExistence type="predicted"/>
<dbReference type="Proteomes" id="UP000620046">
    <property type="component" value="Unassembled WGS sequence"/>
</dbReference>
<feature type="domain" description="Tse2 ADP-ribosyltransferase toxin" evidence="1">
    <location>
        <begin position="23"/>
        <end position="147"/>
    </location>
</feature>
<comment type="caution">
    <text evidence="2">The sequence shown here is derived from an EMBL/GenBank/DDBJ whole genome shotgun (WGS) entry which is preliminary data.</text>
</comment>
<dbReference type="Pfam" id="PF18648">
    <property type="entry name" value="ADPRTs_Tse2"/>
    <property type="match status" value="1"/>
</dbReference>
<reference evidence="3" key="1">
    <citation type="journal article" date="2019" name="Int. J. Syst. Evol. Microbiol.">
        <title>The Global Catalogue of Microorganisms (GCM) 10K type strain sequencing project: providing services to taxonomists for standard genome sequencing and annotation.</title>
        <authorList>
            <consortium name="The Broad Institute Genomics Platform"/>
            <consortium name="The Broad Institute Genome Sequencing Center for Infectious Disease"/>
            <person name="Wu L."/>
            <person name="Ma J."/>
        </authorList>
    </citation>
    <scope>NUCLEOTIDE SEQUENCE [LARGE SCALE GENOMIC DNA]</scope>
    <source>
        <strain evidence="3">CGMCC 1.15439</strain>
    </source>
</reference>
<sequence length="153" mass="17483">MKNIEVLQDVLIETNQIERFFGGVVPVDLWRARKVSSQEGLFAPVEQEVQRMRGAPRKPDITIEDGWVRVRNFPRGISTFDKPNLFKGAWNYYKIPAGTVLPEGLVIVRDYYNSNYDATHHTIAPAYDMPLERFKALLAALAKLLEKDVSYGN</sequence>
<evidence type="ECO:0000313" key="2">
    <source>
        <dbReference type="EMBL" id="GGA16400.1"/>
    </source>
</evidence>
<dbReference type="RefSeq" id="WP_188792233.1">
    <property type="nucleotide sequence ID" value="NZ_BMJA01000001.1"/>
</dbReference>
<gene>
    <name evidence="2" type="ORF">GCM10010981_00020</name>
</gene>
<protein>
    <recommendedName>
        <fullName evidence="1">Tse2 ADP-ribosyltransferase toxin domain-containing protein</fullName>
    </recommendedName>
</protein>
<dbReference type="InterPro" id="IPR041018">
    <property type="entry name" value="ADPRTs_Tse2"/>
</dbReference>
<evidence type="ECO:0000259" key="1">
    <source>
        <dbReference type="Pfam" id="PF18648"/>
    </source>
</evidence>
<name>A0ABQ1FJH9_9GAMM</name>
<keyword evidence="3" id="KW-1185">Reference proteome</keyword>
<accession>A0ABQ1FJH9</accession>